<feature type="compositionally biased region" description="Low complexity" evidence="2">
    <location>
        <begin position="849"/>
        <end position="861"/>
    </location>
</feature>
<evidence type="ECO:0000313" key="4">
    <source>
        <dbReference type="EMBL" id="PVU89736.1"/>
    </source>
</evidence>
<feature type="compositionally biased region" description="Polar residues" evidence="2">
    <location>
        <begin position="807"/>
        <end position="831"/>
    </location>
</feature>
<feature type="region of interest" description="Disordered" evidence="2">
    <location>
        <begin position="102"/>
        <end position="131"/>
    </location>
</feature>
<feature type="region of interest" description="Disordered" evidence="2">
    <location>
        <begin position="807"/>
        <end position="861"/>
    </location>
</feature>
<organism evidence="4 5">
    <name type="scientific">Smittium simulii</name>
    <dbReference type="NCBI Taxonomy" id="133385"/>
    <lineage>
        <taxon>Eukaryota</taxon>
        <taxon>Fungi</taxon>
        <taxon>Fungi incertae sedis</taxon>
        <taxon>Zoopagomycota</taxon>
        <taxon>Kickxellomycotina</taxon>
        <taxon>Harpellomycetes</taxon>
        <taxon>Harpellales</taxon>
        <taxon>Legeriomycetaceae</taxon>
        <taxon>Smittium</taxon>
    </lineage>
</organism>
<evidence type="ECO:0000256" key="2">
    <source>
        <dbReference type="SAM" id="MobiDB-lite"/>
    </source>
</evidence>
<feature type="compositionally biased region" description="Acidic residues" evidence="2">
    <location>
        <begin position="162"/>
        <end position="172"/>
    </location>
</feature>
<feature type="region of interest" description="Disordered" evidence="2">
    <location>
        <begin position="1388"/>
        <end position="1407"/>
    </location>
</feature>
<feature type="compositionally biased region" description="Polar residues" evidence="2">
    <location>
        <begin position="1396"/>
        <end position="1407"/>
    </location>
</feature>
<feature type="region of interest" description="Disordered" evidence="2">
    <location>
        <begin position="429"/>
        <end position="452"/>
    </location>
</feature>
<proteinExistence type="predicted"/>
<accession>A0A2T9YBL2</accession>
<feature type="compositionally biased region" description="Polar residues" evidence="2">
    <location>
        <begin position="102"/>
        <end position="111"/>
    </location>
</feature>
<dbReference type="Pfam" id="PF12090">
    <property type="entry name" value="Spt20_SEP"/>
    <property type="match status" value="1"/>
</dbReference>
<feature type="compositionally biased region" description="Polar residues" evidence="2">
    <location>
        <begin position="734"/>
        <end position="754"/>
    </location>
</feature>
<gene>
    <name evidence="4" type="ORF">BB561_005173</name>
</gene>
<dbReference type="InterPro" id="IPR046468">
    <property type="entry name" value="Spt20-like_SEP"/>
</dbReference>
<protein>
    <recommendedName>
        <fullName evidence="3">Spt20-like SEP domain-containing protein</fullName>
    </recommendedName>
</protein>
<feature type="region of interest" description="Disordered" evidence="2">
    <location>
        <begin position="1105"/>
        <end position="1125"/>
    </location>
</feature>
<feature type="region of interest" description="Disordered" evidence="2">
    <location>
        <begin position="724"/>
        <end position="754"/>
    </location>
</feature>
<feature type="compositionally biased region" description="Polar residues" evidence="2">
    <location>
        <begin position="1210"/>
        <end position="1220"/>
    </location>
</feature>
<feature type="compositionally biased region" description="Polar residues" evidence="2">
    <location>
        <begin position="432"/>
        <end position="441"/>
    </location>
</feature>
<sequence length="1642" mass="183769">MFEGNSPLNPNNFTDSLSDISFEDAFLDENLSSDALIPTNEDKDLTKLIHESSDKNSMITYKELLEPEHFTQSLETSKVNRKYEDMENLSTKKTPIEISSSLLSNDPFKNQKSKELQISEQSLGESQPDLDLEQNTEINKQSEYNSDSTDDFEDVEFELDQISDNEQGSDIENESKKSPLPIDSKAVELQVTPKGDAQISNFNIDFQNNKTEISKNISNNTHLELSKINDSNFSDSLRNDQTLPKDSINSSSTETNTFLKRKHLDILKKDKVFNRKKAQILNYLRDIYFLKKYKNHCPSLTVNLFDSHFKFDKQEGVFLYNESTKFFFDALNEGKIPIELLTILNDTRCQFYEGCIIVDINDSRNPSKNEDTEFFENFYNNEANFDNSTSSSDLNFLKKQKESKNLQNSDFKRSISTLNYLSGLKSKKDYESNQTPKQQIYDTPEAPPKDTSKSITYRKIMHPTPETMHLELLILQQNLKLSSTDLAETESKLLLCINPDLDLNSNSDCIFRDNAINYINCEHLIPRKRAKYNQAEIDLEKYQQKENQKLFVSANEETRQEFQPSFNRLNFVSEYSFNKKNNENKSLDETLKDLTKVDNAVADYRQAEQPPPQISTKKASKKSKKLASAQQQAALVKETKPTRIIRFIQNIGEKTTYFAFLFYRPSLSSEQCKCIFRIGTHYDTSIDGEIREFFIPSDSLIDTFINSIKKWYSLENIQTTFDSLSDSKKRGSASFESSTKPLIENFNPSNRLESEDINGNTNLILDTIDSKHSEISINESKSGYAETTTASAISLESESLKNILSSHQMTGNASDGSDDIANNSDLESSEMSAKDGLNKKSKNTKRKLSSNLKASAKASKLNKTSKALAKELALKQKKAEEAEKLKELEELKITKNTKKLKETKKVKELKTGKKTKELKDTKGTSIIPNQDDAEYKAASKKKDSDLVDTDSLLVVVNSNLKPLSVNKNSDTILKSPKQRGKKVIANKALGNKSTFKTTKFSSDINTEAELPAHSADSININTNLKNNAINDKTQNILNNNTQTEINSKLLDGVIANATSTDPTSSNSHLNTNLNVSNALESANLNPSIPSSQLQLINELQARGVLSSQSQPDNNTQMSPNSTYPNLNQAFMHKQSQQPSTLQEQQLAAHYLRQQAINSQLQLQGVKLPQGITKEMLANPKIKAIIQNKIIQHRQKQLELAQKQATFIADQSKQQENTPNLHTGLGSDLTNQMSLGAGLPQNNSAINSIHANNSNASTSQENFKIENTNQIQSQNNSQPNLQQAAFLQAQSSQQHQASIANANNLRASAVPESILNIPNLDQLNTAAVIQIFAKLHRIQLSTLPDEKKRNLIILAQRGALQAAIRKKQLMIQTQIAEARNQQLQKNATELSSDLKVSPSQQSSENISNNLFRGNNNANQYSAMAQNMVFNSQKSPLQSLVSPSTSMYNGAQSINNSLSPNFRSGKVLPKGNVANNNTTPDNQNLRLAVSELDPSAQKSADKPQFANSDVNDSNFNAVKTPNNNKAIDSSEQNNLLKNLNSPALSSKSGLSISSYKTKQNQSNIATNQLNDKLYEETNALSDKKPAIDHLIANSTPTFSNLMPTSSKTPNPLLSPDIIKQQNLFKLAQLAMNNPLNRIYQSSNS</sequence>
<dbReference type="Proteomes" id="UP000245383">
    <property type="component" value="Unassembled WGS sequence"/>
</dbReference>
<keyword evidence="1" id="KW-0175">Coiled coil</keyword>
<evidence type="ECO:0000259" key="3">
    <source>
        <dbReference type="Pfam" id="PF12090"/>
    </source>
</evidence>
<dbReference type="STRING" id="133385.A0A2T9YBL2"/>
<dbReference type="EMBL" id="MBFR01000300">
    <property type="protein sequence ID" value="PVU89736.1"/>
    <property type="molecule type" value="Genomic_DNA"/>
</dbReference>
<feature type="coiled-coil region" evidence="1">
    <location>
        <begin position="865"/>
        <end position="894"/>
    </location>
</feature>
<feature type="region of interest" description="Disordered" evidence="2">
    <location>
        <begin position="1210"/>
        <end position="1256"/>
    </location>
</feature>
<feature type="region of interest" description="Disordered" evidence="2">
    <location>
        <begin position="1490"/>
        <end position="1525"/>
    </location>
</feature>
<name>A0A2T9YBL2_9FUNG</name>
<feature type="compositionally biased region" description="Low complexity" evidence="2">
    <location>
        <begin position="1241"/>
        <end position="1256"/>
    </location>
</feature>
<evidence type="ECO:0000256" key="1">
    <source>
        <dbReference type="SAM" id="Coils"/>
    </source>
</evidence>
<feature type="region of interest" description="Disordered" evidence="2">
    <location>
        <begin position="162"/>
        <end position="183"/>
    </location>
</feature>
<comment type="caution">
    <text evidence="4">The sequence shown here is derived from an EMBL/GenBank/DDBJ whole genome shotgun (WGS) entry which is preliminary data.</text>
</comment>
<keyword evidence="5" id="KW-1185">Reference proteome</keyword>
<feature type="compositionally biased region" description="Basic residues" evidence="2">
    <location>
        <begin position="839"/>
        <end position="848"/>
    </location>
</feature>
<feature type="domain" description="Spt20-like SEP" evidence="3">
    <location>
        <begin position="296"/>
        <end position="509"/>
    </location>
</feature>
<reference evidence="4 5" key="1">
    <citation type="journal article" date="2018" name="MBio">
        <title>Comparative Genomics Reveals the Core Gene Toolbox for the Fungus-Insect Symbiosis.</title>
        <authorList>
            <person name="Wang Y."/>
            <person name="Stata M."/>
            <person name="Wang W."/>
            <person name="Stajich J.E."/>
            <person name="White M.M."/>
            <person name="Moncalvo J.M."/>
        </authorList>
    </citation>
    <scope>NUCLEOTIDE SEQUENCE [LARGE SCALE GENOMIC DNA]</scope>
    <source>
        <strain evidence="4 5">SWE-8-4</strain>
    </source>
</reference>
<evidence type="ECO:0000313" key="5">
    <source>
        <dbReference type="Proteomes" id="UP000245383"/>
    </source>
</evidence>
<dbReference type="OrthoDB" id="1932706at2759"/>
<feature type="compositionally biased region" description="Polar residues" evidence="2">
    <location>
        <begin position="1503"/>
        <end position="1525"/>
    </location>
</feature>